<dbReference type="RefSeq" id="WP_109950172.1">
    <property type="nucleotide sequence ID" value="NZ_CP029551.1"/>
</dbReference>
<dbReference type="Pfam" id="PF20698">
    <property type="entry name" value="PIN-TPR-GreABC"/>
    <property type="match status" value="1"/>
</dbReference>
<dbReference type="EMBL" id="CP029551">
    <property type="protein sequence ID" value="AWN35041.1"/>
    <property type="molecule type" value="Genomic_DNA"/>
</dbReference>
<evidence type="ECO:0000313" key="3">
    <source>
        <dbReference type="Proteomes" id="UP000246058"/>
    </source>
</evidence>
<evidence type="ECO:0000259" key="1">
    <source>
        <dbReference type="Pfam" id="PF20698"/>
    </source>
</evidence>
<dbReference type="SUPFAM" id="SSF48452">
    <property type="entry name" value="TPR-like"/>
    <property type="match status" value="2"/>
</dbReference>
<dbReference type="KEGG" id="meti:DK427_04190"/>
<proteinExistence type="predicted"/>
<dbReference type="InterPro" id="IPR011990">
    <property type="entry name" value="TPR-like_helical_dom_sf"/>
</dbReference>
<dbReference type="InterPro" id="IPR048987">
    <property type="entry name" value="PIN-TPR-GreABC"/>
</dbReference>
<feature type="domain" description="PIN" evidence="1">
    <location>
        <begin position="999"/>
        <end position="1140"/>
    </location>
</feature>
<reference evidence="2 3" key="1">
    <citation type="submission" date="2018-05" db="EMBL/GenBank/DDBJ databases">
        <title>Complete Genome Sequence of Methylobacterium sp. 17Sr1-43.</title>
        <authorList>
            <person name="Srinivasan S."/>
        </authorList>
    </citation>
    <scope>NUCLEOTIDE SEQUENCE [LARGE SCALE GENOMIC DNA]</scope>
    <source>
        <strain evidence="2 3">17Sr1-43</strain>
    </source>
</reference>
<accession>A0A2U8VNN4</accession>
<dbReference type="Gene3D" id="1.25.40.10">
    <property type="entry name" value="Tetratricopeptide repeat domain"/>
    <property type="match status" value="2"/>
</dbReference>
<name>A0A2U8VNN4_9HYPH</name>
<evidence type="ECO:0000313" key="2">
    <source>
        <dbReference type="EMBL" id="AWN35041.1"/>
    </source>
</evidence>
<protein>
    <recommendedName>
        <fullName evidence="1">PIN domain-containing protein</fullName>
    </recommendedName>
</protein>
<dbReference type="Proteomes" id="UP000246058">
    <property type="component" value="Chromosome"/>
</dbReference>
<keyword evidence="3" id="KW-1185">Reference proteome</keyword>
<sequence length="1332" mass="145914">MSLVLNRQFPAPADWQAFERLCFDLFKRLWRDQNTQFNGRSGQPQAGVDVYGESREDGRLNGVQCKGRDGGYGASLTVAELRSEVEKAKTFVPSLDVFILATTAPNDVRILAEARELKKAHRAAGLFDVEVYAWDTLKQHATDYPDILQKHFPDLAPLDLTAAIGDLDDKISSGMDSIRADILPIGIDTSRLLSRFDRLEASINRNKDAVEDQLHLRIRQLWSLVEDGNAKAARVALERLKTENWPTASARNRYRLLGNIAAADLALHEVDAAVVGFKAAHAQDPMHPGARAILATAHLLEGESASAYALAMAVLTEDPTSEQAVMVSIESAPEELPVDELLAKIPENFRTDADVLVGLSIRCRAMGDADRARALAEQALAREPGNWRAQSALAEVLLEPIFADPDAVVLKRVTASAAKADFQRAISLLRSAWSHIRSHDTARRAVHLCANFANALYLAGLSEESGRVVDEGLAIAPHYAPLLRRAALRAVMGGDWASALNYIASIGESDRELDDEILIFDGLLRSGDAEGAHAKAVALYGTLEDARKRGAVAAVRVEAASALGEGRAELEAMLRSQPTAILLRLVGLDVAALEKDEELKRRLLDEIGALQPTLVDVRDRVHAAEAYFKARDYSRAADAFAGLHPLDRDTPILRHRLQALLAADRRREARELYESVADAVRELPDYLAIGASIFERIGSLPEARRLYEKQFKRDDTDLSKRLRWLSILERLGDPRAAERYLASVPPNVAGSPRELIGLAQAIDRHLGTPKALHVGYRALRAGFGDPQVHLGYAVGLFFLGCGARTKIVAPETVGSDTAVVLTSASAPKLVRIIETENSPALERDEIAPGNTLANRLLGMRVGDEIEFGGLGPEVPTYRIEQILDKFLFAHFRTLERFGALFPDNKAFGTFSIDETKGPDGLEPLLEQVRRRAESLTKLEEFYRTGGVPLPMIAEVAGANPVEVWDSFRAQRDMPLLTATGVAEEYANGEAILESRGSCVVDPLTLHALVSLGISEPVFAAFDSVGVTQTAVDFLRRIVVERTTDRGTRRGRLGWDGERYRMYELTDEDIERRIANADHVLDVALTRCRLVPAEAPGRLSDPRGREIVERWHPAFVDTVYAAQGTGAPMLADDQAYRSLVRETFGVDAVWSQAALLRARRVGSITSDAYADAVDALVDAGYAFTMIGWQNIIHQLDRTGWRVDDRTDRYLELLALPNNDPASLRNVLGGLFTHAIGMAPGEQALQDLVWAVFDAFLRSGSDRIEAVARTTVLATRDALIPIVAPFKPLLLKSTGIVPLSAIQKGRQESAEGVAREIAGMIAGWSKARGLERLA</sequence>
<dbReference type="OrthoDB" id="7281435at2"/>
<gene>
    <name evidence="2" type="ORF">DK427_04190</name>
</gene>
<organism evidence="2 3">
    <name type="scientific">Methylobacterium radiodurans</name>
    <dbReference type="NCBI Taxonomy" id="2202828"/>
    <lineage>
        <taxon>Bacteria</taxon>
        <taxon>Pseudomonadati</taxon>
        <taxon>Pseudomonadota</taxon>
        <taxon>Alphaproteobacteria</taxon>
        <taxon>Hyphomicrobiales</taxon>
        <taxon>Methylobacteriaceae</taxon>
        <taxon>Methylobacterium</taxon>
    </lineage>
</organism>